<dbReference type="Pfam" id="PF14876">
    <property type="entry name" value="RSF"/>
    <property type="match status" value="1"/>
</dbReference>
<dbReference type="GeneID" id="13885564"/>
<dbReference type="Proteomes" id="UP000005220">
    <property type="component" value="Chromosome 3"/>
</dbReference>
<dbReference type="GO" id="GO:0005739">
    <property type="term" value="C:mitochondrion"/>
    <property type="evidence" value="ECO:0007669"/>
    <property type="project" value="InterPro"/>
</dbReference>
<evidence type="ECO:0000313" key="1">
    <source>
        <dbReference type="EMBL" id="CCF57646.1"/>
    </source>
</evidence>
<protein>
    <submittedName>
        <fullName evidence="1">Uncharacterized protein</fullName>
    </submittedName>
</protein>
<sequence length="967" mass="110494">MSFQPNTKVDILYEGTTVAFAHVVDNEYFHTKKINVKSELQCSLIRLLDNIPNKIPLYLADPVEHYTLLNELPKGTLFIWNKKNVLISTANSVYSSEDHTPLEAVNNGSNDISLAGTDDDDDGAEQSNHFNYTLLHNQEKDNLNLSLIWSKRKNKNPHLMFFSQLDDLTKVCQFYNPISHTICNYEVVFRDMTEQRKLAARKCQSHINKYHDLQLDPNSAEKVLKHICPARKDYDTLKCIVSEQEKDSKDVATLDEYSPKVKLRKISTTPQPPNLETASSTQASECFTEFISMLLASGASPLSLLESEHFKEWCQEFMPDVYSDSWSKERADTLVKSQSESIICHIKDLFTSHAGDLQSTPLSFQSFEGTGLEGQIKASLKKLNKAYLPWTSIEVSGLSENEESEPLSVTISLLTKDFKKATFPVFIDHIGPKHDEKICSSINEISTDLSMDRFVTSLCTNDVYNVANLGNALQNEGFLNNFKAYSGCVVKQVEILVKSIITDITDVLRKAGKEDLLTPKDYDEALTGNHSGLQLSDCPAIVSKLLELQRKLKFEKNIRSMFTNCVPTLPADGSDMNLSVLFHNLKHFLENSKGYLSFSMQLKSTSDDYSFDYSSTDLEIARLLYETLIPLNAIMLLTKEKNALSSSYVPLLLWVREVAKACTGSLTRWLKKMVSFPKFNENFDLLYSEFLANDYIYHAIGLFHSDVKHVVHEGKWFSLDFYALLSDIAYKILHFDFQQREINNQSSVSTMFDFENRNRKNSPKQTEIFPVDMEWSRSEDSLSGQCKEVLYNMVKEEVKNFNVWRSQNYIKSLQETIKEMGIKLSSDEFKTLLSDDFDSFGNFRGESIVLKENRFIIRTKCSLRLLERYLEIARNDTQASNQHSRLVLPIVIRYLLSFSVTTGNLGRMGNQMKDQFNETFDEHDYPLNIGRNRLSERLIAQTIKSLNISTSMNELDNVGLQGLLERQ</sequence>
<dbReference type="InterPro" id="IPR027998">
    <property type="entry name" value="Rsf1_fungi"/>
</dbReference>
<dbReference type="GO" id="GO:0045333">
    <property type="term" value="P:cellular respiration"/>
    <property type="evidence" value="ECO:0007669"/>
    <property type="project" value="InterPro"/>
</dbReference>
<dbReference type="OrthoDB" id="4071838at2759"/>
<dbReference type="RefSeq" id="XP_003956781.1">
    <property type="nucleotide sequence ID" value="XM_003956732.1"/>
</dbReference>
<organism evidence="1 2">
    <name type="scientific">Kazachstania africana (strain ATCC 22294 / BCRC 22015 / CBS 2517 / CECT 1963 / NBRC 1671 / NRRL Y-8276)</name>
    <name type="common">Yeast</name>
    <name type="synonym">Kluyveromyces africanus</name>
    <dbReference type="NCBI Taxonomy" id="1071382"/>
    <lineage>
        <taxon>Eukaryota</taxon>
        <taxon>Fungi</taxon>
        <taxon>Dikarya</taxon>
        <taxon>Ascomycota</taxon>
        <taxon>Saccharomycotina</taxon>
        <taxon>Saccharomycetes</taxon>
        <taxon>Saccharomycetales</taxon>
        <taxon>Saccharomycetaceae</taxon>
        <taxon>Kazachstania</taxon>
    </lineage>
</organism>
<proteinExistence type="predicted"/>
<dbReference type="KEGG" id="kaf:KAFR_0C06500"/>
<dbReference type="GO" id="GO:0005634">
    <property type="term" value="C:nucleus"/>
    <property type="evidence" value="ECO:0007669"/>
    <property type="project" value="InterPro"/>
</dbReference>
<dbReference type="HOGENOM" id="CLU_306299_0_0_1"/>
<gene>
    <name evidence="1" type="primary">KAFR0C06500</name>
    <name evidence="1" type="ORF">KAFR_0C06500</name>
</gene>
<keyword evidence="2" id="KW-1185">Reference proteome</keyword>
<evidence type="ECO:0000313" key="2">
    <source>
        <dbReference type="Proteomes" id="UP000005220"/>
    </source>
</evidence>
<dbReference type="InParanoid" id="H2ATE6"/>
<dbReference type="EMBL" id="HE650823">
    <property type="protein sequence ID" value="CCF57646.1"/>
    <property type="molecule type" value="Genomic_DNA"/>
</dbReference>
<dbReference type="STRING" id="1071382.H2ATE6"/>
<accession>H2ATE6</accession>
<reference evidence="1 2" key="1">
    <citation type="journal article" date="2011" name="Proc. Natl. Acad. Sci. U.S.A.">
        <title>Evolutionary erosion of yeast sex chromosomes by mating-type switching accidents.</title>
        <authorList>
            <person name="Gordon J.L."/>
            <person name="Armisen D."/>
            <person name="Proux-Wera E."/>
            <person name="Oheigeartaigh S.S."/>
            <person name="Byrne K.P."/>
            <person name="Wolfe K.H."/>
        </authorList>
    </citation>
    <scope>NUCLEOTIDE SEQUENCE [LARGE SCALE GENOMIC DNA]</scope>
    <source>
        <strain evidence="2">ATCC 22294 / BCRC 22015 / CBS 2517 / CECT 1963 / NBRC 1671 / NRRL Y-8276</strain>
    </source>
</reference>
<dbReference type="AlphaFoldDB" id="H2ATE6"/>
<name>H2ATE6_KAZAF</name>